<dbReference type="PANTHER" id="PTHR23083">
    <property type="entry name" value="TETRATRICOPEPTIDE REPEAT PROTEIN, TPR"/>
    <property type="match status" value="1"/>
</dbReference>
<feature type="non-terminal residue" evidence="4">
    <location>
        <position position="1"/>
    </location>
</feature>
<dbReference type="SUPFAM" id="SSF48452">
    <property type="entry name" value="TPR-like"/>
    <property type="match status" value="1"/>
</dbReference>
<dbReference type="InterPro" id="IPR011990">
    <property type="entry name" value="TPR-like_helical_dom_sf"/>
</dbReference>
<dbReference type="PANTHER" id="PTHR23083:SF464">
    <property type="entry name" value="TETRATRICOPEPTIDE REPEAT DOMAIN 7, ISOFORM A"/>
    <property type="match status" value="1"/>
</dbReference>
<feature type="repeat" description="TPR" evidence="3">
    <location>
        <begin position="254"/>
        <end position="287"/>
    </location>
</feature>
<dbReference type="SMART" id="SM00028">
    <property type="entry name" value="TPR"/>
    <property type="match status" value="1"/>
</dbReference>
<dbReference type="AlphaFoldDB" id="A0A433P5S5"/>
<dbReference type="InterPro" id="IPR019734">
    <property type="entry name" value="TPR_rpt"/>
</dbReference>
<name>A0A433P5S5_9FUNG</name>
<dbReference type="Pfam" id="PF14559">
    <property type="entry name" value="TPR_19"/>
    <property type="match status" value="1"/>
</dbReference>
<comment type="function">
    <text evidence="1">Involved in endocytosis.</text>
</comment>
<sequence length="326" mass="34421">VYSTDTHSGNSSVYNGVSGGKRSGVVEGGIASGHASNDDVAGMVVHTGMTLSASAVVGVSGPLGSGTQLGASLSTPNVKANSVRSVEGTIGSMHLSPGTSKIRRGRKKSLCGISINTALASDIEKAGMGSAITAGNRRIYWLFDGMCGLFTHTFSLKFPDIPRVSRTSSVSSSSLRSLHSPTPSIGTPISIKSIYPPITVPSRPSTRSRLRRIRSLRVLTSLWLASTAAFRRLGKLEEARKAVGEAEGVDALSPDLWCQLGLLSLADKKVDRAIMAFRKALACDPTHVLTKVYLGKTYLEMKEVELAEGLLESVTKGNGWDCAEAW</sequence>
<dbReference type="Gene3D" id="1.25.40.10">
    <property type="entry name" value="Tetratricopeptide repeat domain"/>
    <property type="match status" value="1"/>
</dbReference>
<accession>A0A433P5S5</accession>
<evidence type="ECO:0000256" key="1">
    <source>
        <dbReference type="ARBA" id="ARBA00002550"/>
    </source>
</evidence>
<keyword evidence="5" id="KW-1185">Reference proteome</keyword>
<evidence type="ECO:0000256" key="3">
    <source>
        <dbReference type="PROSITE-ProRule" id="PRU00339"/>
    </source>
</evidence>
<keyword evidence="3" id="KW-0802">TPR repeat</keyword>
<comment type="similarity">
    <text evidence="2">Belongs to the YPP1 family.</text>
</comment>
<dbReference type="InterPro" id="IPR051722">
    <property type="entry name" value="Endocytosis_PI4K-reg_protein"/>
</dbReference>
<evidence type="ECO:0000313" key="5">
    <source>
        <dbReference type="Proteomes" id="UP000274822"/>
    </source>
</evidence>
<comment type="caution">
    <text evidence="4">The sequence shown here is derived from an EMBL/GenBank/DDBJ whole genome shotgun (WGS) entry which is preliminary data.</text>
</comment>
<evidence type="ECO:0000313" key="4">
    <source>
        <dbReference type="EMBL" id="RUS12859.1"/>
    </source>
</evidence>
<dbReference type="PROSITE" id="PS50005">
    <property type="entry name" value="TPR"/>
    <property type="match status" value="1"/>
</dbReference>
<dbReference type="Proteomes" id="UP000274822">
    <property type="component" value="Unassembled WGS sequence"/>
</dbReference>
<organism evidence="4 5">
    <name type="scientific">Jimgerdemannia flammicorona</name>
    <dbReference type="NCBI Taxonomy" id="994334"/>
    <lineage>
        <taxon>Eukaryota</taxon>
        <taxon>Fungi</taxon>
        <taxon>Fungi incertae sedis</taxon>
        <taxon>Mucoromycota</taxon>
        <taxon>Mucoromycotina</taxon>
        <taxon>Endogonomycetes</taxon>
        <taxon>Endogonales</taxon>
        <taxon>Endogonaceae</taxon>
        <taxon>Jimgerdemannia</taxon>
    </lineage>
</organism>
<reference evidence="4 5" key="1">
    <citation type="journal article" date="2018" name="New Phytol.">
        <title>Phylogenomics of Endogonaceae and evolution of mycorrhizas within Mucoromycota.</title>
        <authorList>
            <person name="Chang Y."/>
            <person name="Desiro A."/>
            <person name="Na H."/>
            <person name="Sandor L."/>
            <person name="Lipzen A."/>
            <person name="Clum A."/>
            <person name="Barry K."/>
            <person name="Grigoriev I.V."/>
            <person name="Martin F.M."/>
            <person name="Stajich J.E."/>
            <person name="Smith M.E."/>
            <person name="Bonito G."/>
            <person name="Spatafora J.W."/>
        </authorList>
    </citation>
    <scope>NUCLEOTIDE SEQUENCE [LARGE SCALE GENOMIC DNA]</scope>
    <source>
        <strain evidence="4 5">AD002</strain>
    </source>
</reference>
<dbReference type="EMBL" id="RBNJ01032368">
    <property type="protein sequence ID" value="RUS12859.1"/>
    <property type="molecule type" value="Genomic_DNA"/>
</dbReference>
<evidence type="ECO:0000256" key="2">
    <source>
        <dbReference type="ARBA" id="ARBA00038251"/>
    </source>
</evidence>
<proteinExistence type="inferred from homology"/>
<gene>
    <name evidence="4" type="ORF">BC938DRAFT_478374</name>
</gene>
<protein>
    <submittedName>
        <fullName evidence="4">Uncharacterized protein</fullName>
    </submittedName>
</protein>